<dbReference type="Pfam" id="PF01210">
    <property type="entry name" value="NAD_Gly3P_dh_N"/>
    <property type="match status" value="1"/>
</dbReference>
<proteinExistence type="predicted"/>
<dbReference type="InterPro" id="IPR011128">
    <property type="entry name" value="G3P_DH_NAD-dep_N"/>
</dbReference>
<gene>
    <name evidence="2" type="ORF">METZ01_LOCUS99701</name>
</gene>
<feature type="domain" description="Glycerol-3-phosphate dehydrogenase NAD-dependent N-terminal" evidence="1">
    <location>
        <begin position="2"/>
        <end position="133"/>
    </location>
</feature>
<dbReference type="GO" id="GO:0046168">
    <property type="term" value="P:glycerol-3-phosphate catabolic process"/>
    <property type="evidence" value="ECO:0007669"/>
    <property type="project" value="InterPro"/>
</dbReference>
<dbReference type="PANTHER" id="PTHR11728:SF1">
    <property type="entry name" value="GLYCEROL-3-PHOSPHATE DEHYDROGENASE [NAD(+)] 2, CHLOROPLASTIC"/>
    <property type="match status" value="1"/>
</dbReference>
<organism evidence="2">
    <name type="scientific">marine metagenome</name>
    <dbReference type="NCBI Taxonomy" id="408172"/>
    <lineage>
        <taxon>unclassified sequences</taxon>
        <taxon>metagenomes</taxon>
        <taxon>ecological metagenomes</taxon>
    </lineage>
</organism>
<dbReference type="PRINTS" id="PR00077">
    <property type="entry name" value="GPDHDRGNASE"/>
</dbReference>
<dbReference type="InterPro" id="IPR006168">
    <property type="entry name" value="G3P_DH_NAD-dep"/>
</dbReference>
<reference evidence="2" key="1">
    <citation type="submission" date="2018-05" db="EMBL/GenBank/DDBJ databases">
        <authorList>
            <person name="Lanie J.A."/>
            <person name="Ng W.-L."/>
            <person name="Kazmierczak K.M."/>
            <person name="Andrzejewski T.M."/>
            <person name="Davidsen T.M."/>
            <person name="Wayne K.J."/>
            <person name="Tettelin H."/>
            <person name="Glass J.I."/>
            <person name="Rusch D."/>
            <person name="Podicherti R."/>
            <person name="Tsui H.-C.T."/>
            <person name="Winkler M.E."/>
        </authorList>
    </citation>
    <scope>NUCLEOTIDE SEQUENCE</scope>
</reference>
<dbReference type="GO" id="GO:0051287">
    <property type="term" value="F:NAD binding"/>
    <property type="evidence" value="ECO:0007669"/>
    <property type="project" value="InterPro"/>
</dbReference>
<dbReference type="Gene3D" id="3.40.50.720">
    <property type="entry name" value="NAD(P)-binding Rossmann-like Domain"/>
    <property type="match status" value="1"/>
</dbReference>
<feature type="non-terminal residue" evidence="2">
    <location>
        <position position="133"/>
    </location>
</feature>
<dbReference type="SUPFAM" id="SSF51735">
    <property type="entry name" value="NAD(P)-binding Rossmann-fold domains"/>
    <property type="match status" value="1"/>
</dbReference>
<dbReference type="EMBL" id="UINC01010539">
    <property type="protein sequence ID" value="SVA46847.1"/>
    <property type="molecule type" value="Genomic_DNA"/>
</dbReference>
<dbReference type="PANTHER" id="PTHR11728">
    <property type="entry name" value="GLYCEROL-3-PHOSPHATE DEHYDROGENASE"/>
    <property type="match status" value="1"/>
</dbReference>
<dbReference type="InterPro" id="IPR036291">
    <property type="entry name" value="NAD(P)-bd_dom_sf"/>
</dbReference>
<accession>A0A381W4J8</accession>
<dbReference type="GO" id="GO:0005829">
    <property type="term" value="C:cytosol"/>
    <property type="evidence" value="ECO:0007669"/>
    <property type="project" value="TreeGrafter"/>
</dbReference>
<name>A0A381W4J8_9ZZZZ</name>
<evidence type="ECO:0000259" key="1">
    <source>
        <dbReference type="Pfam" id="PF01210"/>
    </source>
</evidence>
<dbReference type="GO" id="GO:0047952">
    <property type="term" value="F:glycerol-3-phosphate dehydrogenase [NAD(P)+] activity"/>
    <property type="evidence" value="ECO:0007669"/>
    <property type="project" value="TreeGrafter"/>
</dbReference>
<sequence length="133" mass="14645">MKIAVLGAGSWGTALGQVLNENGHDVCLWHLEPDFVDTINQSHVHPFLPGVQLNHALQFTSSLEEICEYGELLLSAVPSQVVRLVLDKFPEHWDKPIVSVSKGIENNTGMRMSEVIAETLHLNPEEIVILSGP</sequence>
<protein>
    <recommendedName>
        <fullName evidence="1">Glycerol-3-phosphate dehydrogenase NAD-dependent N-terminal domain-containing protein</fullName>
    </recommendedName>
</protein>
<evidence type="ECO:0000313" key="2">
    <source>
        <dbReference type="EMBL" id="SVA46847.1"/>
    </source>
</evidence>
<dbReference type="AlphaFoldDB" id="A0A381W4J8"/>